<dbReference type="AlphaFoldDB" id="A0A136WCP3"/>
<organism evidence="1 2">
    <name type="scientific">Anaerotignum neopropionicum</name>
    <dbReference type="NCBI Taxonomy" id="36847"/>
    <lineage>
        <taxon>Bacteria</taxon>
        <taxon>Bacillati</taxon>
        <taxon>Bacillota</taxon>
        <taxon>Clostridia</taxon>
        <taxon>Lachnospirales</taxon>
        <taxon>Anaerotignaceae</taxon>
        <taxon>Anaerotignum</taxon>
    </lineage>
</organism>
<dbReference type="Proteomes" id="UP000070539">
    <property type="component" value="Unassembled WGS sequence"/>
</dbReference>
<reference evidence="1 2" key="1">
    <citation type="submission" date="2016-01" db="EMBL/GenBank/DDBJ databases">
        <title>Genome sequence of Clostridium neopropionicum X4, DSM-3847.</title>
        <authorList>
            <person name="Poehlein A."/>
            <person name="Beck M.H."/>
            <person name="Bengelsdorf F.R."/>
            <person name="Daniel R."/>
            <person name="Duerre P."/>
        </authorList>
    </citation>
    <scope>NUCLEOTIDE SEQUENCE [LARGE SCALE GENOMIC DNA]</scope>
    <source>
        <strain evidence="1 2">DSM-3847</strain>
    </source>
</reference>
<accession>A0A136WCP3</accession>
<gene>
    <name evidence="1" type="ORF">CLNEO_24360</name>
</gene>
<evidence type="ECO:0000313" key="2">
    <source>
        <dbReference type="Proteomes" id="UP000070539"/>
    </source>
</evidence>
<evidence type="ECO:0000313" key="1">
    <source>
        <dbReference type="EMBL" id="KXL52271.1"/>
    </source>
</evidence>
<protein>
    <submittedName>
        <fullName evidence="1">Uncharacterized protein</fullName>
    </submittedName>
</protein>
<proteinExistence type="predicted"/>
<comment type="caution">
    <text evidence="1">The sequence shown here is derived from an EMBL/GenBank/DDBJ whole genome shotgun (WGS) entry which is preliminary data.</text>
</comment>
<dbReference type="OrthoDB" id="9802530at2"/>
<keyword evidence="2" id="KW-1185">Reference proteome</keyword>
<sequence>MSDKDLYRYLQHHLEIDEIVFCYDNDVNGKDAKGQPHKVTALSKRRIAASDTWKTSYPEATVLPLGSKLLYYTLYKLSFSNSTAASTII</sequence>
<name>A0A136WCP3_9FIRM</name>
<dbReference type="EMBL" id="LRVM01000009">
    <property type="protein sequence ID" value="KXL52271.1"/>
    <property type="molecule type" value="Genomic_DNA"/>
</dbReference>
<dbReference type="RefSeq" id="WP_157723568.1">
    <property type="nucleotide sequence ID" value="NZ_LRVM01000009.1"/>
</dbReference>